<dbReference type="EMBL" id="LKEB01000004">
    <property type="protein sequence ID" value="ROW16701.1"/>
    <property type="molecule type" value="Genomic_DNA"/>
</dbReference>
<evidence type="ECO:0000313" key="2">
    <source>
        <dbReference type="EMBL" id="ROW16701.1"/>
    </source>
</evidence>
<feature type="region of interest" description="Disordered" evidence="1">
    <location>
        <begin position="259"/>
        <end position="341"/>
    </location>
</feature>
<comment type="caution">
    <text evidence="2">The sequence shown here is derived from an EMBL/GenBank/DDBJ whole genome shotgun (WGS) entry which is preliminary data.</text>
</comment>
<feature type="compositionally biased region" description="Polar residues" evidence="1">
    <location>
        <begin position="188"/>
        <end position="202"/>
    </location>
</feature>
<feature type="compositionally biased region" description="Low complexity" evidence="1">
    <location>
        <begin position="37"/>
        <end position="47"/>
    </location>
</feature>
<feature type="region of interest" description="Disordered" evidence="1">
    <location>
        <begin position="1"/>
        <end position="127"/>
    </location>
</feature>
<keyword evidence="3" id="KW-1185">Reference proteome</keyword>
<proteinExistence type="predicted"/>
<accession>A0A423XK97</accession>
<dbReference type="AlphaFoldDB" id="A0A423XK97"/>
<evidence type="ECO:0000256" key="1">
    <source>
        <dbReference type="SAM" id="MobiDB-lite"/>
    </source>
</evidence>
<dbReference type="Proteomes" id="UP000285146">
    <property type="component" value="Unassembled WGS sequence"/>
</dbReference>
<protein>
    <submittedName>
        <fullName evidence="2">Uncharacterized protein</fullName>
    </submittedName>
</protein>
<organism evidence="2 3">
    <name type="scientific">Cytospora leucostoma</name>
    <dbReference type="NCBI Taxonomy" id="1230097"/>
    <lineage>
        <taxon>Eukaryota</taxon>
        <taxon>Fungi</taxon>
        <taxon>Dikarya</taxon>
        <taxon>Ascomycota</taxon>
        <taxon>Pezizomycotina</taxon>
        <taxon>Sordariomycetes</taxon>
        <taxon>Sordariomycetidae</taxon>
        <taxon>Diaporthales</taxon>
        <taxon>Cytosporaceae</taxon>
        <taxon>Cytospora</taxon>
    </lineage>
</organism>
<name>A0A423XK97_9PEZI</name>
<reference evidence="2 3" key="1">
    <citation type="submission" date="2015-09" db="EMBL/GenBank/DDBJ databases">
        <title>Host preference determinants of Valsa canker pathogens revealed by comparative genomics.</title>
        <authorList>
            <person name="Yin Z."/>
            <person name="Huang L."/>
        </authorList>
    </citation>
    <scope>NUCLEOTIDE SEQUENCE [LARGE SCALE GENOMIC DNA]</scope>
    <source>
        <strain evidence="2 3">SXYLt</strain>
    </source>
</reference>
<sequence>MIFQTGAKITVNNDAGAKSAASRKKRKASDDGAWPGRSSRQQVTTPRRTTRSMLKKINENTSTPVSLDPGLETKPRRRQGPGGGKQATGAATPPQYAVAKDAEAPEQIENTSEPHPPAARRVSEEEVAAATQLARAAVLAGLTMSSPTGESHVFGRPEDRAHPTQQVVGTVAAGVAGDVEAAQDRRPSTQLTTSLPRSTIMPNDSGVDGQPDTHHRSLYNDQSCPVAVAVDEGVEYQATVESAANSLEAATEWPEARVAAREDANDGVTETTKTPGLPGIPSPRTKWSAPGQAQSRDPPAISDRDRPAAIATPPLIRSGGIGGEAENPVQSHSPSGPRLTLPWQPQAIKARYAADVAQIVSPKERHALTGPLPPVALQWEPGRHFVDGQQYSPEVLEDDLEFELDEWDDDVDP</sequence>
<gene>
    <name evidence="2" type="ORF">VPNG_01539</name>
</gene>
<evidence type="ECO:0000313" key="3">
    <source>
        <dbReference type="Proteomes" id="UP000285146"/>
    </source>
</evidence>
<dbReference type="InParanoid" id="A0A423XK97"/>
<feature type="region of interest" description="Disordered" evidence="1">
    <location>
        <begin position="180"/>
        <end position="218"/>
    </location>
</feature>
<dbReference type="OrthoDB" id="5244655at2759"/>